<evidence type="ECO:0000256" key="3">
    <source>
        <dbReference type="ARBA" id="ARBA00023015"/>
    </source>
</evidence>
<dbReference type="GO" id="GO:0003677">
    <property type="term" value="F:DNA binding"/>
    <property type="evidence" value="ECO:0007669"/>
    <property type="project" value="UniProtKB-KW"/>
</dbReference>
<evidence type="ECO:0000256" key="6">
    <source>
        <dbReference type="ARBA" id="ARBA00023242"/>
    </source>
</evidence>
<feature type="region of interest" description="Disordered" evidence="7">
    <location>
        <begin position="241"/>
        <end position="275"/>
    </location>
</feature>
<evidence type="ECO:0000313" key="10">
    <source>
        <dbReference type="RefSeq" id="XP_004509788.1"/>
    </source>
</evidence>
<feature type="compositionally biased region" description="Polar residues" evidence="7">
    <location>
        <begin position="256"/>
        <end position="275"/>
    </location>
</feature>
<dbReference type="PANTHER" id="PTHR32467:SF222">
    <property type="entry name" value="AP2-LIKE ETHYLENE-RESPONSIVE TRANSCRIPTION FACTOR AIL7"/>
    <property type="match status" value="1"/>
</dbReference>
<keyword evidence="4" id="KW-0238">DNA-binding</keyword>
<reference evidence="10" key="2">
    <citation type="submission" date="2025-08" db="UniProtKB">
        <authorList>
            <consortium name="RefSeq"/>
        </authorList>
    </citation>
    <scope>IDENTIFICATION</scope>
    <source>
        <tissue evidence="10">Etiolated seedlings</tissue>
    </source>
</reference>
<accession>A0A1S2YTR9</accession>
<keyword evidence="6" id="KW-0539">Nucleus</keyword>
<dbReference type="InterPro" id="IPR001471">
    <property type="entry name" value="AP2/ERF_dom"/>
</dbReference>
<gene>
    <name evidence="10" type="primary">LOC101501860</name>
</gene>
<dbReference type="FunFam" id="3.30.730.10:FF:000002">
    <property type="entry name" value="AP2-like ethylene-responsive transcription factor"/>
    <property type="match status" value="1"/>
</dbReference>
<organism evidence="9 10">
    <name type="scientific">Cicer arietinum</name>
    <name type="common">Chickpea</name>
    <name type="synonym">Garbanzo</name>
    <dbReference type="NCBI Taxonomy" id="3827"/>
    <lineage>
        <taxon>Eukaryota</taxon>
        <taxon>Viridiplantae</taxon>
        <taxon>Streptophyta</taxon>
        <taxon>Embryophyta</taxon>
        <taxon>Tracheophyta</taxon>
        <taxon>Spermatophyta</taxon>
        <taxon>Magnoliopsida</taxon>
        <taxon>eudicotyledons</taxon>
        <taxon>Gunneridae</taxon>
        <taxon>Pentapetalae</taxon>
        <taxon>rosids</taxon>
        <taxon>fabids</taxon>
        <taxon>Fabales</taxon>
        <taxon>Fabaceae</taxon>
        <taxon>Papilionoideae</taxon>
        <taxon>50 kb inversion clade</taxon>
        <taxon>NPAAA clade</taxon>
        <taxon>Hologalegina</taxon>
        <taxon>IRL clade</taxon>
        <taxon>Cicereae</taxon>
        <taxon>Cicer</taxon>
    </lineage>
</organism>
<dbReference type="CDD" id="cd00018">
    <property type="entry name" value="AP2"/>
    <property type="match status" value="1"/>
</dbReference>
<dbReference type="FunFam" id="3.30.730.10:FF:000003">
    <property type="entry name" value="AP2-like ethylene-responsive transcription factor ANT"/>
    <property type="match status" value="1"/>
</dbReference>
<dbReference type="Proteomes" id="UP000087171">
    <property type="component" value="Chromosome Ca7"/>
</dbReference>
<dbReference type="PANTHER" id="PTHR32467">
    <property type="entry name" value="AP2-LIKE ETHYLENE-RESPONSIVE TRANSCRIPTION FACTOR"/>
    <property type="match status" value="1"/>
</dbReference>
<comment type="subcellular location">
    <subcellularLocation>
        <location evidence="1">Nucleus</location>
    </subcellularLocation>
</comment>
<protein>
    <submittedName>
        <fullName evidence="10">AP2-like ethylene-responsive transcription factor AIL7</fullName>
    </submittedName>
</protein>
<evidence type="ECO:0000259" key="8">
    <source>
        <dbReference type="PROSITE" id="PS51032"/>
    </source>
</evidence>
<evidence type="ECO:0000256" key="1">
    <source>
        <dbReference type="ARBA" id="ARBA00004123"/>
    </source>
</evidence>
<dbReference type="STRING" id="3827.A0A1S2YTR9"/>
<dbReference type="SMART" id="SM00380">
    <property type="entry name" value="AP2"/>
    <property type="match status" value="2"/>
</dbReference>
<dbReference type="InterPro" id="IPR036955">
    <property type="entry name" value="AP2/ERF_dom_sf"/>
</dbReference>
<feature type="domain" description="AP2/ERF" evidence="8">
    <location>
        <begin position="61"/>
        <end position="127"/>
    </location>
</feature>
<dbReference type="RefSeq" id="XP_004509788.1">
    <property type="nucleotide sequence ID" value="XM_004509731.3"/>
</dbReference>
<evidence type="ECO:0000313" key="9">
    <source>
        <dbReference type="Proteomes" id="UP000087171"/>
    </source>
</evidence>
<dbReference type="InterPro" id="IPR016177">
    <property type="entry name" value="DNA-bd_dom_sf"/>
</dbReference>
<dbReference type="SUPFAM" id="SSF54171">
    <property type="entry name" value="DNA-binding domain"/>
    <property type="match status" value="2"/>
</dbReference>
<dbReference type="Pfam" id="PF00847">
    <property type="entry name" value="AP2"/>
    <property type="match status" value="2"/>
</dbReference>
<keyword evidence="9" id="KW-1185">Reference proteome</keyword>
<evidence type="ECO:0000256" key="2">
    <source>
        <dbReference type="ARBA" id="ARBA00022737"/>
    </source>
</evidence>
<dbReference type="PROSITE" id="PS51032">
    <property type="entry name" value="AP2_ERF"/>
    <property type="match status" value="2"/>
</dbReference>
<dbReference type="eggNOG" id="ENOG502QWA0">
    <property type="taxonomic scope" value="Eukaryota"/>
</dbReference>
<proteinExistence type="predicted"/>
<reference evidence="9" key="1">
    <citation type="journal article" date="2013" name="Nat. Biotechnol.">
        <title>Draft genome sequence of chickpea (Cicer arietinum) provides a resource for trait improvement.</title>
        <authorList>
            <person name="Varshney R.K."/>
            <person name="Song C."/>
            <person name="Saxena R.K."/>
            <person name="Azam S."/>
            <person name="Yu S."/>
            <person name="Sharpe A.G."/>
            <person name="Cannon S."/>
            <person name="Baek J."/>
            <person name="Rosen B.D."/>
            <person name="Tar'an B."/>
            <person name="Millan T."/>
            <person name="Zhang X."/>
            <person name="Ramsay L.D."/>
            <person name="Iwata A."/>
            <person name="Wang Y."/>
            <person name="Nelson W."/>
            <person name="Farmer A.D."/>
            <person name="Gaur P.M."/>
            <person name="Soderlund C."/>
            <person name="Penmetsa R.V."/>
            <person name="Xu C."/>
            <person name="Bharti A.K."/>
            <person name="He W."/>
            <person name="Winter P."/>
            <person name="Zhao S."/>
            <person name="Hane J.K."/>
            <person name="Carrasquilla-Garcia N."/>
            <person name="Condie J.A."/>
            <person name="Upadhyaya H.D."/>
            <person name="Luo M.C."/>
            <person name="Thudi M."/>
            <person name="Gowda C.L."/>
            <person name="Singh N.P."/>
            <person name="Lichtenzveig J."/>
            <person name="Gali K.K."/>
            <person name="Rubio J."/>
            <person name="Nadarajan N."/>
            <person name="Dolezel J."/>
            <person name="Bansal K.C."/>
            <person name="Xu X."/>
            <person name="Edwards D."/>
            <person name="Zhang G."/>
            <person name="Kahl G."/>
            <person name="Gil J."/>
            <person name="Singh K.B."/>
            <person name="Datta S.K."/>
            <person name="Jackson S.A."/>
            <person name="Wang J."/>
            <person name="Cook D.R."/>
        </authorList>
    </citation>
    <scope>NUCLEOTIDE SEQUENCE [LARGE SCALE GENOMIC DNA]</scope>
    <source>
        <strain evidence="9">cv. CDC Frontier</strain>
    </source>
</reference>
<keyword evidence="3" id="KW-0805">Transcription regulation</keyword>
<dbReference type="OrthoDB" id="207175at2759"/>
<dbReference type="AlphaFoldDB" id="A0A1S2YTR9"/>
<evidence type="ECO:0000256" key="5">
    <source>
        <dbReference type="ARBA" id="ARBA00023163"/>
    </source>
</evidence>
<evidence type="ECO:0000256" key="7">
    <source>
        <dbReference type="SAM" id="MobiDB-lite"/>
    </source>
</evidence>
<dbReference type="Gene3D" id="3.30.730.10">
    <property type="entry name" value="AP2/ERF domain"/>
    <property type="match status" value="2"/>
</dbReference>
<dbReference type="GO" id="GO:0005634">
    <property type="term" value="C:nucleus"/>
    <property type="evidence" value="ECO:0007669"/>
    <property type="project" value="UniProtKB-SubCell"/>
</dbReference>
<name>A0A1S2YTR9_CICAR</name>
<sequence>MDSSLSPNQKLFTFPKIEDFSLNNPNSVSVYDIESIPLSNDKAIVAVDSDTSKSTSQRTSIYRGVTRHIWTGRYEAHLWDNSYRREGRVRKGRQVYLGGYDKEEKAARAYDLAALKHWGPTATINFPVSQYAKELEEMKHVGKQEFIASLRRKSSGFSRGASIYRGVTRHHQQGRWQARIGRVAGNKDLFLGTFATEEEAAEAYDIAAIKYRGEKAVTNFDVSRYDTVAILKTSLPVGGAAKRMKPSQETEKKSRMSTNATNISTPYAESDTAESVATTTNEGRVLLTTMPTAAEFFLLWPHHHSH</sequence>
<dbReference type="PaxDb" id="3827-XP_004509788.1"/>
<evidence type="ECO:0000256" key="4">
    <source>
        <dbReference type="ARBA" id="ARBA00023125"/>
    </source>
</evidence>
<dbReference type="PRINTS" id="PR00367">
    <property type="entry name" value="ETHRSPELEMNT"/>
</dbReference>
<dbReference type="GO" id="GO:0003700">
    <property type="term" value="F:DNA-binding transcription factor activity"/>
    <property type="evidence" value="ECO:0007669"/>
    <property type="project" value="InterPro"/>
</dbReference>
<keyword evidence="5" id="KW-0804">Transcription</keyword>
<feature type="domain" description="AP2/ERF" evidence="8">
    <location>
        <begin position="163"/>
        <end position="221"/>
    </location>
</feature>
<keyword evidence="2" id="KW-0677">Repeat</keyword>